<accession>A0ABN8HVR0</accession>
<evidence type="ECO:0000313" key="1">
    <source>
        <dbReference type="EMBL" id="CAH2041375.1"/>
    </source>
</evidence>
<evidence type="ECO:0000313" key="2">
    <source>
        <dbReference type="Proteomes" id="UP000837857"/>
    </source>
</evidence>
<reference evidence="1" key="1">
    <citation type="submission" date="2022-03" db="EMBL/GenBank/DDBJ databases">
        <authorList>
            <person name="Martin H S."/>
        </authorList>
    </citation>
    <scope>NUCLEOTIDE SEQUENCE</scope>
</reference>
<dbReference type="EMBL" id="OW152825">
    <property type="protein sequence ID" value="CAH2041375.1"/>
    <property type="molecule type" value="Genomic_DNA"/>
</dbReference>
<proteinExistence type="predicted"/>
<dbReference type="Proteomes" id="UP000837857">
    <property type="component" value="Chromosome 13"/>
</dbReference>
<sequence>MFERRGCFLMYRRGKPGRRAVISRHAAMRDCLRPVSAHPFALNADTCRARVWCGTCKCFTVHDRDPINIKNHQSPARSAKGFIVM</sequence>
<gene>
    <name evidence="1" type="ORF">IPOD504_LOCUS3126</name>
</gene>
<keyword evidence="2" id="KW-1185">Reference proteome</keyword>
<feature type="non-terminal residue" evidence="1">
    <location>
        <position position="1"/>
    </location>
</feature>
<organism evidence="1 2">
    <name type="scientific">Iphiclides podalirius</name>
    <name type="common">scarce swallowtail</name>
    <dbReference type="NCBI Taxonomy" id="110791"/>
    <lineage>
        <taxon>Eukaryota</taxon>
        <taxon>Metazoa</taxon>
        <taxon>Ecdysozoa</taxon>
        <taxon>Arthropoda</taxon>
        <taxon>Hexapoda</taxon>
        <taxon>Insecta</taxon>
        <taxon>Pterygota</taxon>
        <taxon>Neoptera</taxon>
        <taxon>Endopterygota</taxon>
        <taxon>Lepidoptera</taxon>
        <taxon>Glossata</taxon>
        <taxon>Ditrysia</taxon>
        <taxon>Papilionoidea</taxon>
        <taxon>Papilionidae</taxon>
        <taxon>Papilioninae</taxon>
        <taxon>Iphiclides</taxon>
    </lineage>
</organism>
<protein>
    <submittedName>
        <fullName evidence="1">Uncharacterized protein</fullName>
    </submittedName>
</protein>
<name>A0ABN8HVR0_9NEOP</name>